<accession>A0ABD5QTL7</accession>
<keyword evidence="2" id="KW-1185">Reference proteome</keyword>
<dbReference type="RefSeq" id="WP_136516515.1">
    <property type="nucleotide sequence ID" value="NZ_JBHSKV010000017.1"/>
</dbReference>
<dbReference type="Proteomes" id="UP001596145">
    <property type="component" value="Unassembled WGS sequence"/>
</dbReference>
<evidence type="ECO:0000313" key="1">
    <source>
        <dbReference type="EMBL" id="MFC5135476.1"/>
    </source>
</evidence>
<proteinExistence type="predicted"/>
<gene>
    <name evidence="1" type="ORF">ACFPJA_12215</name>
</gene>
<dbReference type="EMBL" id="JBHSKV010000017">
    <property type="protein sequence ID" value="MFC5135476.1"/>
    <property type="molecule type" value="Genomic_DNA"/>
</dbReference>
<comment type="caution">
    <text evidence="1">The sequence shown here is derived from an EMBL/GenBank/DDBJ whole genome shotgun (WGS) entry which is preliminary data.</text>
</comment>
<evidence type="ECO:0000313" key="2">
    <source>
        <dbReference type="Proteomes" id="UP001596145"/>
    </source>
</evidence>
<name>A0ABD5QTL7_9EURY</name>
<dbReference type="AlphaFoldDB" id="A0ABD5QTL7"/>
<reference evidence="1 2" key="1">
    <citation type="journal article" date="2019" name="Int. J. Syst. Evol. Microbiol.">
        <title>The Global Catalogue of Microorganisms (GCM) 10K type strain sequencing project: providing services to taxonomists for standard genome sequencing and annotation.</title>
        <authorList>
            <consortium name="The Broad Institute Genomics Platform"/>
            <consortium name="The Broad Institute Genome Sequencing Center for Infectious Disease"/>
            <person name="Wu L."/>
            <person name="Ma J."/>
        </authorList>
    </citation>
    <scope>NUCLEOTIDE SEQUENCE [LARGE SCALE GENOMIC DNA]</scope>
    <source>
        <strain evidence="1 2">CGMCC 1.16026</strain>
    </source>
</reference>
<organism evidence="1 2">
    <name type="scientific">Halorubrum glutamatedens</name>
    <dbReference type="NCBI Taxonomy" id="2707018"/>
    <lineage>
        <taxon>Archaea</taxon>
        <taxon>Methanobacteriati</taxon>
        <taxon>Methanobacteriota</taxon>
        <taxon>Stenosarchaea group</taxon>
        <taxon>Halobacteria</taxon>
        <taxon>Halobacteriales</taxon>
        <taxon>Haloferacaceae</taxon>
        <taxon>Halorubrum</taxon>
    </lineage>
</organism>
<sequence>MSDDTEAEILYVAGRQNGGGGSRKAHTTDQCPMLKQANTVLERPRDTFASEPGWCKVCTEGIDRPDSQDVSHYNALVAAASEADQS</sequence>
<protein>
    <submittedName>
        <fullName evidence="1">Uncharacterized protein</fullName>
    </submittedName>
</protein>